<dbReference type="EMBL" id="JAELUP010000001">
    <property type="protein sequence ID" value="MBJ6359785.1"/>
    <property type="molecule type" value="Genomic_DNA"/>
</dbReference>
<feature type="domain" description="O-antigen ligase-related" evidence="6">
    <location>
        <begin position="256"/>
        <end position="399"/>
    </location>
</feature>
<feature type="transmembrane region" description="Helical" evidence="5">
    <location>
        <begin position="174"/>
        <end position="194"/>
    </location>
</feature>
<protein>
    <submittedName>
        <fullName evidence="7">O-antigen ligase family protein</fullName>
    </submittedName>
</protein>
<keyword evidence="3 5" id="KW-1133">Transmembrane helix</keyword>
<proteinExistence type="predicted"/>
<feature type="transmembrane region" description="Helical" evidence="5">
    <location>
        <begin position="12"/>
        <end position="31"/>
    </location>
</feature>
<feature type="transmembrane region" description="Helical" evidence="5">
    <location>
        <begin position="383"/>
        <end position="406"/>
    </location>
</feature>
<dbReference type="InterPro" id="IPR007016">
    <property type="entry name" value="O-antigen_ligase-rel_domated"/>
</dbReference>
<keyword evidence="8" id="KW-1185">Reference proteome</keyword>
<evidence type="ECO:0000313" key="7">
    <source>
        <dbReference type="EMBL" id="MBJ6359785.1"/>
    </source>
</evidence>
<dbReference type="GO" id="GO:0016874">
    <property type="term" value="F:ligase activity"/>
    <property type="evidence" value="ECO:0007669"/>
    <property type="project" value="UniProtKB-KW"/>
</dbReference>
<feature type="transmembrane region" description="Helical" evidence="5">
    <location>
        <begin position="256"/>
        <end position="287"/>
    </location>
</feature>
<keyword evidence="4 5" id="KW-0472">Membrane</keyword>
<dbReference type="InterPro" id="IPR051533">
    <property type="entry name" value="WaaL-like"/>
</dbReference>
<comment type="caution">
    <text evidence="7">The sequence shown here is derived from an EMBL/GenBank/DDBJ whole genome shotgun (WGS) entry which is preliminary data.</text>
</comment>
<dbReference type="PANTHER" id="PTHR37422:SF13">
    <property type="entry name" value="LIPOPOLYSACCHARIDE BIOSYNTHESIS PROTEIN PA4999-RELATED"/>
    <property type="match status" value="1"/>
</dbReference>
<accession>A0A934MJC9</accession>
<evidence type="ECO:0000256" key="4">
    <source>
        <dbReference type="ARBA" id="ARBA00023136"/>
    </source>
</evidence>
<evidence type="ECO:0000256" key="3">
    <source>
        <dbReference type="ARBA" id="ARBA00022989"/>
    </source>
</evidence>
<sequence>MYIFEKPGSILKLTGGTAILLALASGLGLMTVRNTELMFQLSILALFVMPAFVLSLTKSQYALPYVISLWIVGPEVRRIADWMTGTYTEVSLISLIPQIASVALLLAMKPLKGQIYSRVSVYLLMAAYAYASILGIAFNKASGAFAVLNTVTPLLVFLYLITVKHTDEWRTMVIKVYTGLAVLCSVYAWIQYMVLPAWDHFWLVGADMASIGKAEPMGFRVFSTLNSQVPFAIFLCTALVPMIMNRSWRSPFGLAGVLIVISALSITLVRGAWITLIVALAASILFSKSKNRLRSLIIITVIAAAGWQLMPYIPGMDRISSRVTTLGSIQEDYSYNDRLGMFSKALPMIMKNPLGQGFGSIGRSTILGDKGSFAGMQSVDNGYLAILSNFGAAGTLCFLMAMILMYKAARKGPNLNFKALSSTMYVQILVIFLFVGSLSGFNAIAFWLFAALALMPESNGLDGKE</sequence>
<dbReference type="Proteomes" id="UP000640274">
    <property type="component" value="Unassembled WGS sequence"/>
</dbReference>
<evidence type="ECO:0000256" key="2">
    <source>
        <dbReference type="ARBA" id="ARBA00022692"/>
    </source>
</evidence>
<feature type="transmembrane region" description="Helical" evidence="5">
    <location>
        <begin position="426"/>
        <end position="454"/>
    </location>
</feature>
<feature type="transmembrane region" description="Helical" evidence="5">
    <location>
        <begin position="144"/>
        <end position="162"/>
    </location>
</feature>
<comment type="subcellular location">
    <subcellularLocation>
        <location evidence="1">Membrane</location>
        <topology evidence="1">Multi-pass membrane protein</topology>
    </subcellularLocation>
</comment>
<evidence type="ECO:0000259" key="6">
    <source>
        <dbReference type="Pfam" id="PF04932"/>
    </source>
</evidence>
<keyword evidence="2 5" id="KW-0812">Transmembrane</keyword>
<feature type="transmembrane region" description="Helical" evidence="5">
    <location>
        <begin position="119"/>
        <end position="138"/>
    </location>
</feature>
<dbReference type="GO" id="GO:0016020">
    <property type="term" value="C:membrane"/>
    <property type="evidence" value="ECO:0007669"/>
    <property type="project" value="UniProtKB-SubCell"/>
</dbReference>
<organism evidence="7 8">
    <name type="scientific">Paenibacillus roseus</name>
    <dbReference type="NCBI Taxonomy" id="2798579"/>
    <lineage>
        <taxon>Bacteria</taxon>
        <taxon>Bacillati</taxon>
        <taxon>Bacillota</taxon>
        <taxon>Bacilli</taxon>
        <taxon>Bacillales</taxon>
        <taxon>Paenibacillaceae</taxon>
        <taxon>Paenibacillus</taxon>
    </lineage>
</organism>
<dbReference type="Pfam" id="PF04932">
    <property type="entry name" value="Wzy_C"/>
    <property type="match status" value="1"/>
</dbReference>
<name>A0A934MJC9_9BACL</name>
<evidence type="ECO:0000256" key="5">
    <source>
        <dbReference type="SAM" id="Phobius"/>
    </source>
</evidence>
<dbReference type="RefSeq" id="WP_199017314.1">
    <property type="nucleotide sequence ID" value="NZ_JAELUP010000001.1"/>
</dbReference>
<dbReference type="AlphaFoldDB" id="A0A934MJC9"/>
<reference evidence="7" key="1">
    <citation type="submission" date="2020-12" db="EMBL/GenBank/DDBJ databases">
        <authorList>
            <person name="Huq M.A."/>
        </authorList>
    </citation>
    <scope>NUCLEOTIDE SEQUENCE</scope>
    <source>
        <strain evidence="7">MAHUQ-46</strain>
    </source>
</reference>
<evidence type="ECO:0000256" key="1">
    <source>
        <dbReference type="ARBA" id="ARBA00004141"/>
    </source>
</evidence>
<feature type="transmembrane region" description="Helical" evidence="5">
    <location>
        <begin position="86"/>
        <end position="107"/>
    </location>
</feature>
<feature type="transmembrane region" description="Helical" evidence="5">
    <location>
        <begin position="225"/>
        <end position="244"/>
    </location>
</feature>
<dbReference type="PANTHER" id="PTHR37422">
    <property type="entry name" value="TEICHURONIC ACID BIOSYNTHESIS PROTEIN TUAE"/>
    <property type="match status" value="1"/>
</dbReference>
<feature type="transmembrane region" description="Helical" evidence="5">
    <location>
        <begin position="37"/>
        <end position="54"/>
    </location>
</feature>
<gene>
    <name evidence="7" type="ORF">JFN88_00380</name>
</gene>
<keyword evidence="7" id="KW-0436">Ligase</keyword>
<evidence type="ECO:0000313" key="8">
    <source>
        <dbReference type="Proteomes" id="UP000640274"/>
    </source>
</evidence>
<feature type="transmembrane region" description="Helical" evidence="5">
    <location>
        <begin position="293"/>
        <end position="313"/>
    </location>
</feature>